<dbReference type="RefSeq" id="XP_018595480.2">
    <property type="nucleotide sequence ID" value="XM_018739964.2"/>
</dbReference>
<dbReference type="SMART" id="SM00255">
    <property type="entry name" value="TIR"/>
    <property type="match status" value="1"/>
</dbReference>
<keyword evidence="15" id="KW-0395">Inflammatory response</keyword>
<dbReference type="Gene3D" id="3.40.50.10140">
    <property type="entry name" value="Toll/interleukin-1 receptor homology (TIR) domain"/>
    <property type="match status" value="1"/>
</dbReference>
<keyword evidence="6" id="KW-0433">Leucine-rich repeat</keyword>
<evidence type="ECO:0000256" key="16">
    <source>
        <dbReference type="SAM" id="SignalP"/>
    </source>
</evidence>
<dbReference type="SUPFAM" id="SSF52058">
    <property type="entry name" value="L domain-like"/>
    <property type="match status" value="1"/>
</dbReference>
<protein>
    <submittedName>
        <fullName evidence="18">Toll-like receptor 22</fullName>
    </submittedName>
</protein>
<keyword evidence="9" id="KW-0677">Repeat</keyword>
<evidence type="ECO:0000256" key="8">
    <source>
        <dbReference type="ARBA" id="ARBA00022729"/>
    </source>
</evidence>
<dbReference type="FunFam" id="3.40.50.10140:FF:000001">
    <property type="entry name" value="Toll-like receptor 2"/>
    <property type="match status" value="1"/>
</dbReference>
<evidence type="ECO:0000256" key="9">
    <source>
        <dbReference type="ARBA" id="ARBA00022737"/>
    </source>
</evidence>
<dbReference type="PANTHER" id="PTHR24365">
    <property type="entry name" value="TOLL-LIKE RECEPTOR"/>
    <property type="match status" value="1"/>
</dbReference>
<evidence type="ECO:0000256" key="6">
    <source>
        <dbReference type="ARBA" id="ARBA00022614"/>
    </source>
</evidence>
<keyword evidence="4" id="KW-1003">Cell membrane</keyword>
<keyword evidence="14" id="KW-0325">Glycoprotein</keyword>
<dbReference type="SUPFAM" id="SSF52047">
    <property type="entry name" value="RNI-like"/>
    <property type="match status" value="1"/>
</dbReference>
<evidence type="ECO:0000256" key="1">
    <source>
        <dbReference type="ARBA" id="ARBA00004236"/>
    </source>
</evidence>
<reference evidence="18" key="3">
    <citation type="submission" date="2025-09" db="UniProtKB">
        <authorList>
            <consortium name="Ensembl"/>
        </authorList>
    </citation>
    <scope>IDENTIFICATION</scope>
</reference>
<evidence type="ECO:0000313" key="18">
    <source>
        <dbReference type="Ensembl" id="ENSSFOP00015002367.2"/>
    </source>
</evidence>
<dbReference type="PANTHER" id="PTHR24365:SF522">
    <property type="entry name" value="LOW QUALITY PROTEIN: TOLL-LIKE RECEPTOR 13-RELATED"/>
    <property type="match status" value="1"/>
</dbReference>
<dbReference type="AlphaFoldDB" id="A0A8C9QT99"/>
<dbReference type="GO" id="GO:0002221">
    <property type="term" value="P:pattern recognition receptor signaling pathway"/>
    <property type="evidence" value="ECO:0007669"/>
    <property type="project" value="Ensembl"/>
</dbReference>
<dbReference type="GO" id="GO:0005886">
    <property type="term" value="C:plasma membrane"/>
    <property type="evidence" value="ECO:0007669"/>
    <property type="project" value="UniProtKB-SubCell"/>
</dbReference>
<evidence type="ECO:0000313" key="19">
    <source>
        <dbReference type="Proteomes" id="UP000694397"/>
    </source>
</evidence>
<evidence type="ECO:0000256" key="13">
    <source>
        <dbReference type="ARBA" id="ARBA00023170"/>
    </source>
</evidence>
<dbReference type="InterPro" id="IPR000483">
    <property type="entry name" value="Cys-rich_flank_reg_C"/>
</dbReference>
<evidence type="ECO:0000256" key="4">
    <source>
        <dbReference type="ARBA" id="ARBA00022475"/>
    </source>
</evidence>
<dbReference type="InterPro" id="IPR000157">
    <property type="entry name" value="TIR_dom"/>
</dbReference>
<dbReference type="GO" id="GO:0038023">
    <property type="term" value="F:signaling receptor activity"/>
    <property type="evidence" value="ECO:0007669"/>
    <property type="project" value="TreeGrafter"/>
</dbReference>
<dbReference type="PROSITE" id="PS50104">
    <property type="entry name" value="TIR"/>
    <property type="match status" value="1"/>
</dbReference>
<feature type="domain" description="TIR" evidence="17">
    <location>
        <begin position="810"/>
        <end position="951"/>
    </location>
</feature>
<keyword evidence="10" id="KW-0391">Immunity</keyword>
<keyword evidence="12" id="KW-0472">Membrane</keyword>
<dbReference type="GeneID" id="108926939"/>
<evidence type="ECO:0000256" key="15">
    <source>
        <dbReference type="ARBA" id="ARBA00023198"/>
    </source>
</evidence>
<dbReference type="Pfam" id="PF01582">
    <property type="entry name" value="TIR"/>
    <property type="match status" value="1"/>
</dbReference>
<evidence type="ECO:0000256" key="10">
    <source>
        <dbReference type="ARBA" id="ARBA00022859"/>
    </source>
</evidence>
<keyword evidence="8 16" id="KW-0732">Signal</keyword>
<dbReference type="SMART" id="SM00365">
    <property type="entry name" value="LRR_SD22"/>
    <property type="match status" value="6"/>
</dbReference>
<dbReference type="InterPro" id="IPR032675">
    <property type="entry name" value="LRR_dom_sf"/>
</dbReference>
<evidence type="ECO:0000256" key="5">
    <source>
        <dbReference type="ARBA" id="ARBA00022588"/>
    </source>
</evidence>
<dbReference type="OrthoDB" id="1421090at2759"/>
<dbReference type="Pfam" id="PF13855">
    <property type="entry name" value="LRR_8"/>
    <property type="match status" value="4"/>
</dbReference>
<evidence type="ECO:0000256" key="7">
    <source>
        <dbReference type="ARBA" id="ARBA00022692"/>
    </source>
</evidence>
<accession>A0A8C9QT99</accession>
<comment type="similarity">
    <text evidence="3">Belongs to the Toll-like receptor family.</text>
</comment>
<dbReference type="SMART" id="SM00369">
    <property type="entry name" value="LRR_TYP"/>
    <property type="match status" value="14"/>
</dbReference>
<feature type="chain" id="PRO_5033992375" evidence="16">
    <location>
        <begin position="19"/>
        <end position="967"/>
    </location>
</feature>
<dbReference type="FunFam" id="3.80.10.10:FF:001438">
    <property type="entry name" value="Uncharacterized protein"/>
    <property type="match status" value="1"/>
</dbReference>
<keyword evidence="13" id="KW-0675">Receptor</keyword>
<reference evidence="18" key="2">
    <citation type="submission" date="2025-08" db="UniProtKB">
        <authorList>
            <consortium name="Ensembl"/>
        </authorList>
    </citation>
    <scope>IDENTIFICATION</scope>
</reference>
<keyword evidence="7" id="KW-0812">Transmembrane</keyword>
<evidence type="ECO:0000256" key="3">
    <source>
        <dbReference type="ARBA" id="ARBA00009634"/>
    </source>
</evidence>
<evidence type="ECO:0000259" key="17">
    <source>
        <dbReference type="PROSITE" id="PS50104"/>
    </source>
</evidence>
<evidence type="ECO:0000256" key="2">
    <source>
        <dbReference type="ARBA" id="ARBA00004479"/>
    </source>
</evidence>
<dbReference type="SMART" id="SM00082">
    <property type="entry name" value="LRRCT"/>
    <property type="match status" value="1"/>
</dbReference>
<keyword evidence="5" id="KW-0399">Innate immunity</keyword>
<organism evidence="18 19">
    <name type="scientific">Scleropages formosus</name>
    <name type="common">Asian bonytongue</name>
    <name type="synonym">Osteoglossum formosum</name>
    <dbReference type="NCBI Taxonomy" id="113540"/>
    <lineage>
        <taxon>Eukaryota</taxon>
        <taxon>Metazoa</taxon>
        <taxon>Chordata</taxon>
        <taxon>Craniata</taxon>
        <taxon>Vertebrata</taxon>
        <taxon>Euteleostomi</taxon>
        <taxon>Actinopterygii</taxon>
        <taxon>Neopterygii</taxon>
        <taxon>Teleostei</taxon>
        <taxon>Osteoglossocephala</taxon>
        <taxon>Osteoglossomorpha</taxon>
        <taxon>Osteoglossiformes</taxon>
        <taxon>Osteoglossidae</taxon>
        <taxon>Scleropages</taxon>
    </lineage>
</organism>
<proteinExistence type="inferred from homology"/>
<evidence type="ECO:0000256" key="12">
    <source>
        <dbReference type="ARBA" id="ARBA00023136"/>
    </source>
</evidence>
<comment type="subcellular location">
    <subcellularLocation>
        <location evidence="1">Cell membrane</location>
    </subcellularLocation>
    <subcellularLocation>
        <location evidence="2">Membrane</location>
        <topology evidence="2">Single-pass type I membrane protein</topology>
    </subcellularLocation>
</comment>
<dbReference type="InterPro" id="IPR003591">
    <property type="entry name" value="Leu-rich_rpt_typical-subtyp"/>
</dbReference>
<name>A0A8C9QT99_SCLFO</name>
<dbReference type="GO" id="GO:0009617">
    <property type="term" value="P:response to bacterium"/>
    <property type="evidence" value="ECO:0007669"/>
    <property type="project" value="Ensembl"/>
</dbReference>
<reference evidence="18 19" key="1">
    <citation type="submission" date="2019-04" db="EMBL/GenBank/DDBJ databases">
        <authorList>
            <consortium name="Wellcome Sanger Institute Data Sharing"/>
        </authorList>
    </citation>
    <scope>NUCLEOTIDE SEQUENCE [LARGE SCALE GENOMIC DNA]</scope>
</reference>
<dbReference type="SUPFAM" id="SSF52200">
    <property type="entry name" value="Toll/Interleukin receptor TIR domain"/>
    <property type="match status" value="1"/>
</dbReference>
<dbReference type="GO" id="GO:0006954">
    <property type="term" value="P:inflammatory response"/>
    <property type="evidence" value="ECO:0007669"/>
    <property type="project" value="UniProtKB-KW"/>
</dbReference>
<feature type="signal peptide" evidence="16">
    <location>
        <begin position="1"/>
        <end position="18"/>
    </location>
</feature>
<dbReference type="GO" id="GO:0045087">
    <property type="term" value="P:innate immune response"/>
    <property type="evidence" value="ECO:0007669"/>
    <property type="project" value="UniProtKB-KW"/>
</dbReference>
<dbReference type="Gene3D" id="3.80.10.10">
    <property type="entry name" value="Ribonuclease Inhibitor"/>
    <property type="match status" value="6"/>
</dbReference>
<dbReference type="InterPro" id="IPR035897">
    <property type="entry name" value="Toll_tir_struct_dom_sf"/>
</dbReference>
<keyword evidence="11" id="KW-1133">Transmembrane helix</keyword>
<sequence>MGSSPGCWFSFTVTLCFALHCWMHVGPSAGYSLGNCTIRGSLRESDRPKVLCYKLNYHSVPRGIPHTTKVLDICCNKISVIKSDDLKGLKHLKILNVTKNLISHVEAGAFKDLVVLEELNLARNRLHTIPENFFQGLVQLSTLRLDFNYNISLHSSAFDLLVHLKVLNLTAIHLQHIKEVAHVFRLPSLEKLYVGSNLISSFQSKDVLNVSVKSSSVSNVSFRLQLLDLTMNPLHTFRITEDIFPHLEILDLSYAGNESMVWDVQNHTFLRGVKWLNLSGIHMSKEEVESAIQSVSSSVENLKLYDMKQVDVTMLMNYSCQLPNLAVLRLRKNNLTSLHGHMFQNCQQIRKLDFVENRLHNISETAFRPLQNLINLLLGHNKLTKVPEAIRYLHILDFLDLSFNNIGELTCSDFKNMTHLTSLHLYCNHISVLKACVFTDLPNLKKLLLRANKILTISDAFKSGLKNLQLLELGSNKLSYIRTKDFESLSSLNYLDLIDNQISKIGFHAFKGLGKLSTLLLSSNKITKSAMNRNVFSGINHLKVLEIVSNYISYDNTKEIPDPPFSYLNSLKYLKIASQAHKGLRNIPSNLLQGLSSLEAVHAGNLNIDFLHEDTFKYTPKLLFLDISKNLFTSLNPKVFQKIPRLNKLVLTKGPLHSLDFLIHANLSRVKYLQASRNQLGVINETVIQSLPSLTYLNLKDNTFTCDCSNAWFISWALKNNMTQVLDANGFECTYPSQLRGAKLIDLDTESCTVDQGFLCFIANTILVLFTMCGAFFYHFLRWQVVYAYYLFLAFLYDNKHRKTQKAQSFQYDAFVSYNAQDELWVMQELLPQLEDEQGWKLCLHHRDFQPGRPIMDNIVDGIYGSRKTICLISRYYLESEWCSREIQLASFRLFDEKKDVLVLVFLEDIPPRQLSPYHRMRQLVKKQTYLAWPKPGQDTRVFWCKLKQALEMKDDPYEDHGAMPLL</sequence>
<evidence type="ECO:0000256" key="14">
    <source>
        <dbReference type="ARBA" id="ARBA00023180"/>
    </source>
</evidence>
<dbReference type="GeneTree" id="ENSGT00940000163999"/>
<dbReference type="InterPro" id="IPR001611">
    <property type="entry name" value="Leu-rich_rpt"/>
</dbReference>
<dbReference type="Ensembl" id="ENSSFOT00015002412.2">
    <property type="protein sequence ID" value="ENSSFOP00015002367.2"/>
    <property type="gene ID" value="ENSSFOG00015001601.2"/>
</dbReference>
<dbReference type="Proteomes" id="UP000694397">
    <property type="component" value="Chromosome 14"/>
</dbReference>
<gene>
    <name evidence="18" type="primary">tlr22</name>
</gene>
<evidence type="ECO:0000256" key="11">
    <source>
        <dbReference type="ARBA" id="ARBA00022989"/>
    </source>
</evidence>
<keyword evidence="19" id="KW-1185">Reference proteome</keyword>